<protein>
    <submittedName>
        <fullName evidence="2">F-box/LRR-repeat protein</fullName>
    </submittedName>
</protein>
<keyword evidence="1" id="KW-1185">Reference proteome</keyword>
<dbReference type="Proteomes" id="UP000095283">
    <property type="component" value="Unplaced"/>
</dbReference>
<accession>A0A1I7WL80</accession>
<dbReference type="AlphaFoldDB" id="A0A1I7WL80"/>
<evidence type="ECO:0000313" key="2">
    <source>
        <dbReference type="WBParaSite" id="Hba_05897"/>
    </source>
</evidence>
<reference evidence="2" key="1">
    <citation type="submission" date="2016-11" db="UniProtKB">
        <authorList>
            <consortium name="WormBaseParasite"/>
        </authorList>
    </citation>
    <scope>IDENTIFICATION</scope>
</reference>
<sequence length="150" mass="16528">MISVTVAAHGRSKRCVGANLRISLDTRVEEMLPNSIPLLEDFITLNKDTVVDFGLEECSPPHLFTDKLLASLVPGLTSLRLWNNGKCGNYAISDMSVYKLATCALMSQGSLTLTVHGSELSLTFPLLTALLICRRFPGLRDIMKWFLLST</sequence>
<dbReference type="WBParaSite" id="Hba_05897">
    <property type="protein sequence ID" value="Hba_05897"/>
    <property type="gene ID" value="Hba_05897"/>
</dbReference>
<organism evidence="1 2">
    <name type="scientific">Heterorhabditis bacteriophora</name>
    <name type="common">Entomopathogenic nematode worm</name>
    <dbReference type="NCBI Taxonomy" id="37862"/>
    <lineage>
        <taxon>Eukaryota</taxon>
        <taxon>Metazoa</taxon>
        <taxon>Ecdysozoa</taxon>
        <taxon>Nematoda</taxon>
        <taxon>Chromadorea</taxon>
        <taxon>Rhabditida</taxon>
        <taxon>Rhabditina</taxon>
        <taxon>Rhabditomorpha</taxon>
        <taxon>Strongyloidea</taxon>
        <taxon>Heterorhabditidae</taxon>
        <taxon>Heterorhabditis</taxon>
    </lineage>
</organism>
<evidence type="ECO:0000313" key="1">
    <source>
        <dbReference type="Proteomes" id="UP000095283"/>
    </source>
</evidence>
<proteinExistence type="predicted"/>
<name>A0A1I7WL80_HETBA</name>